<evidence type="ECO:0000313" key="2">
    <source>
        <dbReference type="EMBL" id="KAF5957845.1"/>
    </source>
</evidence>
<dbReference type="InterPro" id="IPR051309">
    <property type="entry name" value="ABCF_ATPase"/>
</dbReference>
<evidence type="ECO:0000313" key="3">
    <source>
        <dbReference type="Proteomes" id="UP000593564"/>
    </source>
</evidence>
<comment type="caution">
    <text evidence="2">The sequence shown here is derived from an EMBL/GenBank/DDBJ whole genome shotgun (WGS) entry which is preliminary data.</text>
</comment>
<feature type="region of interest" description="Disordered" evidence="1">
    <location>
        <begin position="143"/>
        <end position="196"/>
    </location>
</feature>
<dbReference type="SUPFAM" id="SSF52540">
    <property type="entry name" value="P-loop containing nucleoside triphosphate hydrolases"/>
    <property type="match status" value="1"/>
</dbReference>
<dbReference type="AlphaFoldDB" id="A0A7J7HZD3"/>
<evidence type="ECO:0008006" key="4">
    <source>
        <dbReference type="Google" id="ProtNLM"/>
    </source>
</evidence>
<evidence type="ECO:0000256" key="1">
    <source>
        <dbReference type="SAM" id="MobiDB-lite"/>
    </source>
</evidence>
<dbReference type="PANTHER" id="PTHR42855">
    <property type="entry name" value="ABC TRANSPORTER ATP-BINDING SUBUNIT"/>
    <property type="match status" value="1"/>
</dbReference>
<reference evidence="2 3" key="2">
    <citation type="submission" date="2020-07" db="EMBL/GenBank/DDBJ databases">
        <title>Genome assembly of wild tea tree DASZ reveals pedigree and selection history of tea varieties.</title>
        <authorList>
            <person name="Zhang W."/>
        </authorList>
    </citation>
    <scope>NUCLEOTIDE SEQUENCE [LARGE SCALE GENOMIC DNA]</scope>
    <source>
        <strain evidence="3">cv. G240</strain>
        <tissue evidence="2">Leaf</tissue>
    </source>
</reference>
<dbReference type="Proteomes" id="UP000593564">
    <property type="component" value="Unassembled WGS sequence"/>
</dbReference>
<protein>
    <recommendedName>
        <fullName evidence="4">ABC transporter domain-containing protein</fullName>
    </recommendedName>
</protein>
<organism evidence="2 3">
    <name type="scientific">Camellia sinensis</name>
    <name type="common">Tea plant</name>
    <name type="synonym">Thea sinensis</name>
    <dbReference type="NCBI Taxonomy" id="4442"/>
    <lineage>
        <taxon>Eukaryota</taxon>
        <taxon>Viridiplantae</taxon>
        <taxon>Streptophyta</taxon>
        <taxon>Embryophyta</taxon>
        <taxon>Tracheophyta</taxon>
        <taxon>Spermatophyta</taxon>
        <taxon>Magnoliopsida</taxon>
        <taxon>eudicotyledons</taxon>
        <taxon>Gunneridae</taxon>
        <taxon>Pentapetalae</taxon>
        <taxon>asterids</taxon>
        <taxon>Ericales</taxon>
        <taxon>Theaceae</taxon>
        <taxon>Camellia</taxon>
    </lineage>
</organism>
<keyword evidence="3" id="KW-1185">Reference proteome</keyword>
<reference evidence="3" key="1">
    <citation type="journal article" date="2020" name="Nat. Commun.">
        <title>Genome assembly of wild tea tree DASZ reveals pedigree and selection history of tea varieties.</title>
        <authorList>
            <person name="Zhang W."/>
            <person name="Zhang Y."/>
            <person name="Qiu H."/>
            <person name="Guo Y."/>
            <person name="Wan H."/>
            <person name="Zhang X."/>
            <person name="Scossa F."/>
            <person name="Alseekh S."/>
            <person name="Zhang Q."/>
            <person name="Wang P."/>
            <person name="Xu L."/>
            <person name="Schmidt M.H."/>
            <person name="Jia X."/>
            <person name="Li D."/>
            <person name="Zhu A."/>
            <person name="Guo F."/>
            <person name="Chen W."/>
            <person name="Ni D."/>
            <person name="Usadel B."/>
            <person name="Fernie A.R."/>
            <person name="Wen W."/>
        </authorList>
    </citation>
    <scope>NUCLEOTIDE SEQUENCE [LARGE SCALE GENOMIC DNA]</scope>
    <source>
        <strain evidence="3">cv. G240</strain>
    </source>
</reference>
<feature type="compositionally biased region" description="Basic residues" evidence="1">
    <location>
        <begin position="184"/>
        <end position="196"/>
    </location>
</feature>
<dbReference type="Gene3D" id="3.40.50.300">
    <property type="entry name" value="P-loop containing nucleotide triphosphate hydrolases"/>
    <property type="match status" value="1"/>
</dbReference>
<dbReference type="PANTHER" id="PTHR42855:SF1">
    <property type="entry name" value="ABC TRANSPORTER DOMAIN-CONTAINING PROTEIN"/>
    <property type="match status" value="1"/>
</dbReference>
<dbReference type="EMBL" id="JACBKZ010000002">
    <property type="protein sequence ID" value="KAF5957845.1"/>
    <property type="molecule type" value="Genomic_DNA"/>
</dbReference>
<gene>
    <name evidence="2" type="ORF">HYC85_005070</name>
</gene>
<dbReference type="InterPro" id="IPR027417">
    <property type="entry name" value="P-loop_NTPase"/>
</dbReference>
<proteinExistence type="predicted"/>
<feature type="compositionally biased region" description="Basic and acidic residues" evidence="1">
    <location>
        <begin position="143"/>
        <end position="155"/>
    </location>
</feature>
<name>A0A7J7HZD3_CAMSI</name>
<sequence length="196" mass="21738">MGLGGLAGKLGNQASYSLSFGARGLGGLGDHIASELVLEVLSVTDSLEEARLAFCKFMVKPSTLLVLDEPTNHLDIPSKEMLEEAITEYKGTVITVSHDRYFIKQIVNRVLEVKDGSLQDYAGDYNTGSEIDCEKNIEARERELEREADVDEKSPKAKAKSKMSKAERDARKKQKMQAFQNAKAKSKGLKNAKRWK</sequence>
<accession>A0A7J7HZD3</accession>